<sequence length="112" mass="12774">MGYMVHVSILKIVPEPTMTNQAPLSLMNRLKKPIKLSVSQCVRLGLGLVLGKEEERGERERREREREREEREREKGEQIGREREGDRTARDRSLSSGALSLSLAADFPILCV</sequence>
<dbReference type="EMBL" id="JAIWYP010000008">
    <property type="protein sequence ID" value="KAH3789684.1"/>
    <property type="molecule type" value="Genomic_DNA"/>
</dbReference>
<keyword evidence="3" id="KW-1185">Reference proteome</keyword>
<reference evidence="2" key="1">
    <citation type="journal article" date="2019" name="bioRxiv">
        <title>The Genome of the Zebra Mussel, Dreissena polymorpha: A Resource for Invasive Species Research.</title>
        <authorList>
            <person name="McCartney M.A."/>
            <person name="Auch B."/>
            <person name="Kono T."/>
            <person name="Mallez S."/>
            <person name="Zhang Y."/>
            <person name="Obille A."/>
            <person name="Becker A."/>
            <person name="Abrahante J.E."/>
            <person name="Garbe J."/>
            <person name="Badalamenti J.P."/>
            <person name="Herman A."/>
            <person name="Mangelson H."/>
            <person name="Liachko I."/>
            <person name="Sullivan S."/>
            <person name="Sone E.D."/>
            <person name="Koren S."/>
            <person name="Silverstein K.A.T."/>
            <person name="Beckman K.B."/>
            <person name="Gohl D.M."/>
        </authorList>
    </citation>
    <scope>NUCLEOTIDE SEQUENCE</scope>
    <source>
        <strain evidence="2">Duluth1</strain>
        <tissue evidence="2">Whole animal</tissue>
    </source>
</reference>
<feature type="region of interest" description="Disordered" evidence="1">
    <location>
        <begin position="53"/>
        <end position="95"/>
    </location>
</feature>
<dbReference type="Proteomes" id="UP000828390">
    <property type="component" value="Unassembled WGS sequence"/>
</dbReference>
<comment type="caution">
    <text evidence="2">The sequence shown here is derived from an EMBL/GenBank/DDBJ whole genome shotgun (WGS) entry which is preliminary data.</text>
</comment>
<evidence type="ECO:0000256" key="1">
    <source>
        <dbReference type="SAM" id="MobiDB-lite"/>
    </source>
</evidence>
<evidence type="ECO:0000313" key="3">
    <source>
        <dbReference type="Proteomes" id="UP000828390"/>
    </source>
</evidence>
<accession>A0A9D4EZL9</accession>
<dbReference type="AlphaFoldDB" id="A0A9D4EZL9"/>
<evidence type="ECO:0000313" key="2">
    <source>
        <dbReference type="EMBL" id="KAH3789684.1"/>
    </source>
</evidence>
<feature type="compositionally biased region" description="Basic and acidic residues" evidence="1">
    <location>
        <begin position="53"/>
        <end position="93"/>
    </location>
</feature>
<name>A0A9D4EZL9_DREPO</name>
<gene>
    <name evidence="2" type="ORF">DPMN_167870</name>
</gene>
<organism evidence="2 3">
    <name type="scientific">Dreissena polymorpha</name>
    <name type="common">Zebra mussel</name>
    <name type="synonym">Mytilus polymorpha</name>
    <dbReference type="NCBI Taxonomy" id="45954"/>
    <lineage>
        <taxon>Eukaryota</taxon>
        <taxon>Metazoa</taxon>
        <taxon>Spiralia</taxon>
        <taxon>Lophotrochozoa</taxon>
        <taxon>Mollusca</taxon>
        <taxon>Bivalvia</taxon>
        <taxon>Autobranchia</taxon>
        <taxon>Heteroconchia</taxon>
        <taxon>Euheterodonta</taxon>
        <taxon>Imparidentia</taxon>
        <taxon>Neoheterodontei</taxon>
        <taxon>Myida</taxon>
        <taxon>Dreissenoidea</taxon>
        <taxon>Dreissenidae</taxon>
        <taxon>Dreissena</taxon>
    </lineage>
</organism>
<proteinExistence type="predicted"/>
<reference evidence="2" key="2">
    <citation type="submission" date="2020-11" db="EMBL/GenBank/DDBJ databases">
        <authorList>
            <person name="McCartney M.A."/>
            <person name="Auch B."/>
            <person name="Kono T."/>
            <person name="Mallez S."/>
            <person name="Becker A."/>
            <person name="Gohl D.M."/>
            <person name="Silverstein K.A.T."/>
            <person name="Koren S."/>
            <person name="Bechman K.B."/>
            <person name="Herman A."/>
            <person name="Abrahante J.E."/>
            <person name="Garbe J."/>
        </authorList>
    </citation>
    <scope>NUCLEOTIDE SEQUENCE</scope>
    <source>
        <strain evidence="2">Duluth1</strain>
        <tissue evidence="2">Whole animal</tissue>
    </source>
</reference>
<protein>
    <submittedName>
        <fullName evidence="2">Uncharacterized protein</fullName>
    </submittedName>
</protein>